<dbReference type="EMBL" id="NWSH01003392">
    <property type="protein sequence ID" value="PCG66378.1"/>
    <property type="molecule type" value="Genomic_DNA"/>
</dbReference>
<accession>A0A2A4J3W6</accession>
<name>A0A2A4J3W6_HELVI</name>
<organism evidence="1">
    <name type="scientific">Heliothis virescens</name>
    <name type="common">Tobacco budworm moth</name>
    <dbReference type="NCBI Taxonomy" id="7102"/>
    <lineage>
        <taxon>Eukaryota</taxon>
        <taxon>Metazoa</taxon>
        <taxon>Ecdysozoa</taxon>
        <taxon>Arthropoda</taxon>
        <taxon>Hexapoda</taxon>
        <taxon>Insecta</taxon>
        <taxon>Pterygota</taxon>
        <taxon>Neoptera</taxon>
        <taxon>Endopterygota</taxon>
        <taxon>Lepidoptera</taxon>
        <taxon>Glossata</taxon>
        <taxon>Ditrysia</taxon>
        <taxon>Noctuoidea</taxon>
        <taxon>Noctuidae</taxon>
        <taxon>Heliothinae</taxon>
        <taxon>Heliothis</taxon>
    </lineage>
</organism>
<dbReference type="InterPro" id="IPR019321">
    <property type="entry name" value="Nucleoporin_Nup88"/>
</dbReference>
<protein>
    <submittedName>
        <fullName evidence="1">Uncharacterized protein</fullName>
    </submittedName>
</protein>
<reference evidence="1" key="1">
    <citation type="submission" date="2017-09" db="EMBL/GenBank/DDBJ databases">
        <title>Contemporary evolution of a Lepidopteran species, Heliothis virescens, in response to modern agricultural practices.</title>
        <authorList>
            <person name="Fritz M.L."/>
            <person name="Deyonke A.M."/>
            <person name="Papanicolaou A."/>
            <person name="Micinski S."/>
            <person name="Westbrook J."/>
            <person name="Gould F."/>
        </authorList>
    </citation>
    <scope>NUCLEOTIDE SEQUENCE [LARGE SCALE GENOMIC DNA]</scope>
    <source>
        <strain evidence="1">HvINT-</strain>
        <tissue evidence="1">Whole body</tissue>
    </source>
</reference>
<evidence type="ECO:0000313" key="1">
    <source>
        <dbReference type="EMBL" id="PCG66378.1"/>
    </source>
</evidence>
<comment type="caution">
    <text evidence="1">The sequence shown here is derived from an EMBL/GenBank/DDBJ whole genome shotgun (WGS) entry which is preliminary data.</text>
</comment>
<gene>
    <name evidence="1" type="ORF">B5V51_7729</name>
</gene>
<proteinExistence type="predicted"/>
<dbReference type="AlphaFoldDB" id="A0A2A4J3W6"/>
<sequence length="109" mass="12463">MPQKPRCSAVIRKIRSSAPATPAERELVAELERYRRCGERLAEQILLLKQHAQHKSSELEKFHLDYKKKDIALGKSHSDTISSILQQQTSQISTLIEETKLLKDQLSIV</sequence>
<dbReference type="Pfam" id="PF10168">
    <property type="entry name" value="Nup88"/>
    <property type="match status" value="1"/>
</dbReference>